<dbReference type="InterPro" id="IPR040976">
    <property type="entry name" value="Pkinase_fungal"/>
</dbReference>
<evidence type="ECO:0000313" key="4">
    <source>
        <dbReference type="Proteomes" id="UP000217199"/>
    </source>
</evidence>
<protein>
    <recommendedName>
        <fullName evidence="2">Fungal-type protein kinase domain-containing protein</fullName>
    </recommendedName>
</protein>
<name>A0A286UB72_9AGAM</name>
<evidence type="ECO:0000256" key="1">
    <source>
        <dbReference type="SAM" id="MobiDB-lite"/>
    </source>
</evidence>
<feature type="compositionally biased region" description="Basic residues" evidence="1">
    <location>
        <begin position="923"/>
        <end position="935"/>
    </location>
</feature>
<feature type="region of interest" description="Disordered" evidence="1">
    <location>
        <begin position="900"/>
        <end position="935"/>
    </location>
</feature>
<dbReference type="OrthoDB" id="5584477at2759"/>
<dbReference type="PANTHER" id="PTHR38248">
    <property type="entry name" value="FUNK1 6"/>
    <property type="match status" value="1"/>
</dbReference>
<feature type="compositionally biased region" description="Basic and acidic residues" evidence="1">
    <location>
        <begin position="450"/>
        <end position="468"/>
    </location>
</feature>
<comment type="caution">
    <text evidence="3">The sequence shown here is derived from an EMBL/GenBank/DDBJ whole genome shotgun (WGS) entry which is preliminary data.</text>
</comment>
<organism evidence="3 4">
    <name type="scientific">Pyrrhoderma noxium</name>
    <dbReference type="NCBI Taxonomy" id="2282107"/>
    <lineage>
        <taxon>Eukaryota</taxon>
        <taxon>Fungi</taxon>
        <taxon>Dikarya</taxon>
        <taxon>Basidiomycota</taxon>
        <taxon>Agaricomycotina</taxon>
        <taxon>Agaricomycetes</taxon>
        <taxon>Hymenochaetales</taxon>
        <taxon>Hymenochaetaceae</taxon>
        <taxon>Pyrrhoderma</taxon>
    </lineage>
</organism>
<dbReference type="PANTHER" id="PTHR38248:SF2">
    <property type="entry name" value="FUNK1 11"/>
    <property type="match status" value="1"/>
</dbReference>
<feature type="compositionally biased region" description="Polar residues" evidence="1">
    <location>
        <begin position="429"/>
        <end position="439"/>
    </location>
</feature>
<evidence type="ECO:0000313" key="3">
    <source>
        <dbReference type="EMBL" id="PAV16842.1"/>
    </source>
</evidence>
<dbReference type="InterPro" id="IPR011009">
    <property type="entry name" value="Kinase-like_dom_sf"/>
</dbReference>
<dbReference type="Gene3D" id="1.10.510.10">
    <property type="entry name" value="Transferase(Phosphotransferase) domain 1"/>
    <property type="match status" value="1"/>
</dbReference>
<dbReference type="Proteomes" id="UP000217199">
    <property type="component" value="Unassembled WGS sequence"/>
</dbReference>
<reference evidence="3 4" key="1">
    <citation type="journal article" date="2017" name="Mol. Ecol.">
        <title>Comparative and population genomic landscape of Phellinus noxius: A hypervariable fungus causing root rot in trees.</title>
        <authorList>
            <person name="Chung C.L."/>
            <person name="Lee T.J."/>
            <person name="Akiba M."/>
            <person name="Lee H.H."/>
            <person name="Kuo T.H."/>
            <person name="Liu D."/>
            <person name="Ke H.M."/>
            <person name="Yokoi T."/>
            <person name="Roa M.B."/>
            <person name="Lu M.J."/>
            <person name="Chang Y.Y."/>
            <person name="Ann P.J."/>
            <person name="Tsai J.N."/>
            <person name="Chen C.Y."/>
            <person name="Tzean S.S."/>
            <person name="Ota Y."/>
            <person name="Hattori T."/>
            <person name="Sahashi N."/>
            <person name="Liou R.F."/>
            <person name="Kikuchi T."/>
            <person name="Tsai I.J."/>
        </authorList>
    </citation>
    <scope>NUCLEOTIDE SEQUENCE [LARGE SCALE GENOMIC DNA]</scope>
    <source>
        <strain evidence="3 4">FFPRI411160</strain>
    </source>
</reference>
<dbReference type="Pfam" id="PF17667">
    <property type="entry name" value="Pkinase_fungal"/>
    <property type="match status" value="1"/>
</dbReference>
<evidence type="ECO:0000259" key="2">
    <source>
        <dbReference type="Pfam" id="PF17667"/>
    </source>
</evidence>
<dbReference type="AlphaFoldDB" id="A0A286UB72"/>
<keyword evidence="4" id="KW-1185">Reference proteome</keyword>
<gene>
    <name evidence="3" type="ORF">PNOK_0690600</name>
</gene>
<dbReference type="InParanoid" id="A0A286UB72"/>
<dbReference type="EMBL" id="NBII01000007">
    <property type="protein sequence ID" value="PAV16842.1"/>
    <property type="molecule type" value="Genomic_DNA"/>
</dbReference>
<accession>A0A286UB72</accession>
<proteinExistence type="predicted"/>
<feature type="compositionally biased region" description="Polar residues" evidence="1">
    <location>
        <begin position="489"/>
        <end position="508"/>
    </location>
</feature>
<feature type="domain" description="Fungal-type protein kinase" evidence="2">
    <location>
        <begin position="173"/>
        <end position="679"/>
    </location>
</feature>
<sequence length="935" mass="107407">MPDTFKDNILIRRGDIVLQRIVCSPVHSPEKPRSLDIIERIGGDVRSGSLKYFFNHVLPPLKPELDVDHVYNSCVRGKVLSKKRGLKEYTWKGIHNNTEGNKDHKIRLINIFRAVNKAVRTNNSTSPGTTPVYFDILDNNSKVKPRSNWNDDQDSTIYLQDTLESLPDISEEERLYNTSFTFHLKSSNSKNDVYDNIQCVLHRLMTTMHKDPCRRFVLGATIEDTSVRLWFCNRAMIIASEQFDINRDAKLLIRLILCLRFADKVEMGWDSTMSSEYKNNDRIFDIEICGNHYKTSSSNIVFQYNDIKMCSAATRIYKAYCVDDIEEKEELIIKDYWPTDFLDTEDVRLKEMLDDITDPLERELVERSILTPISCERVKLGNREDHTKETILRGESPNMSYKIILPGERGETGTFILRGPNSFIDLVPTPSSDDSTNPQSSNDSIDTSSSDDRTKLESPPPGDRKEPKLPPLDKITKSSSLDNNAEFLSLNSGSGTPSLDKSAESSPSDDLVVRGVLPFDDTANRKSYVRRWHYRIVYKQLAIPYEDLRNLKDMILVLEHTAQALQVIHKAGWVHRDLSIGNLYLYIDPVSGVKRGLIGDFEFAKKVGNGGRHDKRIGTPFFTSSEIVMGLYLYRTPGASSPRIREMLKRGRLPRIGKIGFWANYLHDLESLWWIIIYTMTHFIKAGDLKSNPTVDELEKREENEIFKSIFSNTTYPQERDKFLSTDIFFRYMREFSKFAPKMWYVARNIRARLINTYREREYKLDETKPILVSDECTLHNEILQDIQDIQQHPCEDIDVDIVPMWEVHSNNTKNASNTKCSSREKTVDSGEIEGDIRAKDEPVVTVAEDTGSQCKVNKKKRKEVPQDIDNEVSRSMAKSRVPFPNANRRVTRSMTKVILNAKPSGDGQDATNMKTLPDRRAGLTKKRTTRNGRK</sequence>
<dbReference type="SUPFAM" id="SSF56112">
    <property type="entry name" value="Protein kinase-like (PK-like)"/>
    <property type="match status" value="1"/>
</dbReference>
<feature type="region of interest" description="Disordered" evidence="1">
    <location>
        <begin position="426"/>
        <end position="509"/>
    </location>
</feature>